<dbReference type="Proteomes" id="UP000199013">
    <property type="component" value="Unassembled WGS sequence"/>
</dbReference>
<organism evidence="1 2">
    <name type="scientific">Candidatus Protofrankia californiensis</name>
    <dbReference type="NCBI Taxonomy" id="1839754"/>
    <lineage>
        <taxon>Bacteria</taxon>
        <taxon>Bacillati</taxon>
        <taxon>Actinomycetota</taxon>
        <taxon>Actinomycetes</taxon>
        <taxon>Frankiales</taxon>
        <taxon>Frankiaceae</taxon>
        <taxon>Protofrankia</taxon>
    </lineage>
</organism>
<reference evidence="2" key="1">
    <citation type="submission" date="2016-02" db="EMBL/GenBank/DDBJ databases">
        <authorList>
            <person name="Wibberg D."/>
        </authorList>
    </citation>
    <scope>NUCLEOTIDE SEQUENCE [LARGE SCALE GENOMIC DNA]</scope>
</reference>
<accession>A0A1C3NZG9</accession>
<protein>
    <submittedName>
        <fullName evidence="1">Uncharacterized protein</fullName>
    </submittedName>
</protein>
<gene>
    <name evidence="1" type="ORF">FDG2_3367</name>
</gene>
<sequence length="137" mass="14449">MGENAMKRQVAVLVVITLSIAFGCFGTALTAAIRVWDAAAFQHDRLGPAAAGAAVLLNRLADEDSGWRSYLTTGRSELVGPPPAASRDISFEVDQLSASVAGLGTLPALMRQVSEAYETWRAQADSGVTAIRSGMPW</sequence>
<name>A0A1C3NZG9_9ACTN</name>
<dbReference type="PROSITE" id="PS51257">
    <property type="entry name" value="PROKAR_LIPOPROTEIN"/>
    <property type="match status" value="1"/>
</dbReference>
<dbReference type="AlphaFoldDB" id="A0A1C3NZG9"/>
<proteinExistence type="predicted"/>
<dbReference type="EMBL" id="FLUV01001410">
    <property type="protein sequence ID" value="SBW22963.1"/>
    <property type="molecule type" value="Genomic_DNA"/>
</dbReference>
<keyword evidence="2" id="KW-1185">Reference proteome</keyword>
<evidence type="ECO:0000313" key="1">
    <source>
        <dbReference type="EMBL" id="SBW22963.1"/>
    </source>
</evidence>
<evidence type="ECO:0000313" key="2">
    <source>
        <dbReference type="Proteomes" id="UP000199013"/>
    </source>
</evidence>